<organism evidence="3 4">
    <name type="scientific">Candidatus Collierbacteria bacterium GW2011_GWC2_44_18</name>
    <dbReference type="NCBI Taxonomy" id="1618392"/>
    <lineage>
        <taxon>Bacteria</taxon>
        <taxon>Candidatus Collieribacteriota</taxon>
    </lineage>
</organism>
<dbReference type="Pfam" id="PF01725">
    <property type="entry name" value="Ham1p_like"/>
    <property type="match status" value="1"/>
</dbReference>
<dbReference type="AlphaFoldDB" id="A0A0G1HP65"/>
<dbReference type="GO" id="GO:0005737">
    <property type="term" value="C:cytoplasm"/>
    <property type="evidence" value="ECO:0007669"/>
    <property type="project" value="TreeGrafter"/>
</dbReference>
<evidence type="ECO:0000313" key="3">
    <source>
        <dbReference type="EMBL" id="KKT48976.1"/>
    </source>
</evidence>
<comment type="caution">
    <text evidence="3">The sequence shown here is derived from an EMBL/GenBank/DDBJ whole genome shotgun (WGS) entry which is preliminary data.</text>
</comment>
<dbReference type="SUPFAM" id="SSF52972">
    <property type="entry name" value="ITPase-like"/>
    <property type="match status" value="1"/>
</dbReference>
<evidence type="ECO:0000313" key="4">
    <source>
        <dbReference type="Proteomes" id="UP000034172"/>
    </source>
</evidence>
<sequence>MNKLIFATGNQAKLLDASKALSYLGIEIVGQKIDTEEIQSLDQEEIVTKKAKKAFEMVKSPLFVDDTGFYLDSYPQFPGTLTKHVNKTLGIQGLSRLYEEGETAHFRTLLCMISEDVILIAEGKLTGKLTKNISSNFNPDTPINSIFIPDGYDKPLIDLIENSNIGNLHRVRAFADLGIKIKALEINKNNNDSI</sequence>
<evidence type="ECO:0000256" key="1">
    <source>
        <dbReference type="ARBA" id="ARBA00008023"/>
    </source>
</evidence>
<dbReference type="PANTHER" id="PTHR11067">
    <property type="entry name" value="INOSINE TRIPHOSPHATE PYROPHOSPHATASE/HAM1 PROTEIN"/>
    <property type="match status" value="1"/>
</dbReference>
<evidence type="ECO:0008006" key="5">
    <source>
        <dbReference type="Google" id="ProtNLM"/>
    </source>
</evidence>
<comment type="similarity">
    <text evidence="1">Belongs to the HAM1 NTPase family.</text>
</comment>
<dbReference type="InterPro" id="IPR002637">
    <property type="entry name" value="RdgB/HAM1"/>
</dbReference>
<dbReference type="Proteomes" id="UP000034172">
    <property type="component" value="Unassembled WGS sequence"/>
</dbReference>
<dbReference type="GO" id="GO:0047429">
    <property type="term" value="F:nucleoside triphosphate diphosphatase activity"/>
    <property type="evidence" value="ECO:0007669"/>
    <property type="project" value="InterPro"/>
</dbReference>
<dbReference type="STRING" id="1618392.UW41_C0014G0020"/>
<dbReference type="InterPro" id="IPR029001">
    <property type="entry name" value="ITPase-like_fam"/>
</dbReference>
<evidence type="ECO:0000256" key="2">
    <source>
        <dbReference type="ARBA" id="ARBA00022801"/>
    </source>
</evidence>
<dbReference type="PANTHER" id="PTHR11067:SF9">
    <property type="entry name" value="INOSINE TRIPHOSPHATE PYROPHOSPHATASE"/>
    <property type="match status" value="1"/>
</dbReference>
<keyword evidence="2" id="KW-0378">Hydrolase</keyword>
<dbReference type="GO" id="GO:0009143">
    <property type="term" value="P:nucleoside triphosphate catabolic process"/>
    <property type="evidence" value="ECO:0007669"/>
    <property type="project" value="InterPro"/>
</dbReference>
<proteinExistence type="inferred from homology"/>
<name>A0A0G1HP65_9BACT</name>
<protein>
    <recommendedName>
        <fullName evidence="5">Non-canonical purine NTP pyrophosphatase</fullName>
    </recommendedName>
</protein>
<accession>A0A0G1HP65</accession>
<dbReference type="Gene3D" id="3.90.950.10">
    <property type="match status" value="1"/>
</dbReference>
<dbReference type="EMBL" id="LCIE01000014">
    <property type="protein sequence ID" value="KKT48976.1"/>
    <property type="molecule type" value="Genomic_DNA"/>
</dbReference>
<gene>
    <name evidence="3" type="ORF">UW41_C0014G0020</name>
</gene>
<reference evidence="3 4" key="1">
    <citation type="journal article" date="2015" name="Nature">
        <title>rRNA introns, odd ribosomes, and small enigmatic genomes across a large radiation of phyla.</title>
        <authorList>
            <person name="Brown C.T."/>
            <person name="Hug L.A."/>
            <person name="Thomas B.C."/>
            <person name="Sharon I."/>
            <person name="Castelle C.J."/>
            <person name="Singh A."/>
            <person name="Wilkins M.J."/>
            <person name="Williams K.H."/>
            <person name="Banfield J.F."/>
        </authorList>
    </citation>
    <scope>NUCLEOTIDE SEQUENCE [LARGE SCALE GENOMIC DNA]</scope>
</reference>